<accession>A0ABV7DA06</accession>
<name>A0ABV7DA06_9HYPH</name>
<evidence type="ECO:0000313" key="1">
    <source>
        <dbReference type="EMBL" id="MFC3071507.1"/>
    </source>
</evidence>
<protein>
    <submittedName>
        <fullName evidence="1">Uncharacterized protein</fullName>
    </submittedName>
</protein>
<comment type="caution">
    <text evidence="1">The sequence shown here is derived from an EMBL/GenBank/DDBJ whole genome shotgun (WGS) entry which is preliminary data.</text>
</comment>
<dbReference type="Proteomes" id="UP001595377">
    <property type="component" value="Unassembled WGS sequence"/>
</dbReference>
<gene>
    <name evidence="1" type="ORF">ACFOHH_00135</name>
</gene>
<evidence type="ECO:0000313" key="2">
    <source>
        <dbReference type="Proteomes" id="UP001595377"/>
    </source>
</evidence>
<reference evidence="2" key="1">
    <citation type="journal article" date="2019" name="Int. J. Syst. Evol. Microbiol.">
        <title>The Global Catalogue of Microorganisms (GCM) 10K type strain sequencing project: providing services to taxonomists for standard genome sequencing and annotation.</title>
        <authorList>
            <consortium name="The Broad Institute Genomics Platform"/>
            <consortium name="The Broad Institute Genome Sequencing Center for Infectious Disease"/>
            <person name="Wu L."/>
            <person name="Ma J."/>
        </authorList>
    </citation>
    <scope>NUCLEOTIDE SEQUENCE [LARGE SCALE GENOMIC DNA]</scope>
    <source>
        <strain evidence="2">KCTC 52677</strain>
    </source>
</reference>
<dbReference type="EMBL" id="JBHRSP010000001">
    <property type="protein sequence ID" value="MFC3071507.1"/>
    <property type="molecule type" value="Genomic_DNA"/>
</dbReference>
<sequence length="125" mass="13010">MTVALCLFARLVCGLAVVAALVIALAILPALALVLAVPIQPARAHDAPSGWSYPFACCSNDDCRPVAETAVGEGPAGYVVRATGEVVPYADPRVRASPDGDFHWCSVAGEATSRTICLFVPPRAF</sequence>
<proteinExistence type="predicted"/>
<keyword evidence="2" id="KW-1185">Reference proteome</keyword>
<dbReference type="RefSeq" id="WP_257316078.1">
    <property type="nucleotide sequence ID" value="NZ_JANFDG010000016.1"/>
</dbReference>
<organism evidence="1 2">
    <name type="scientific">Shinella pollutisoli</name>
    <dbReference type="NCBI Taxonomy" id="2250594"/>
    <lineage>
        <taxon>Bacteria</taxon>
        <taxon>Pseudomonadati</taxon>
        <taxon>Pseudomonadota</taxon>
        <taxon>Alphaproteobacteria</taxon>
        <taxon>Hyphomicrobiales</taxon>
        <taxon>Rhizobiaceae</taxon>
        <taxon>Shinella</taxon>
    </lineage>
</organism>